<evidence type="ECO:0000313" key="3">
    <source>
        <dbReference type="Proteomes" id="UP000006334"/>
    </source>
</evidence>
<dbReference type="STRING" id="1127673.GLIP_3227"/>
<dbReference type="RefSeq" id="WP_008845649.1">
    <property type="nucleotide sequence ID" value="NZ_BAEN01000063.1"/>
</dbReference>
<organism evidence="2 3">
    <name type="scientific">Aliiglaciecola lipolytica E3</name>
    <dbReference type="NCBI Taxonomy" id="1127673"/>
    <lineage>
        <taxon>Bacteria</taxon>
        <taxon>Pseudomonadati</taxon>
        <taxon>Pseudomonadota</taxon>
        <taxon>Gammaproteobacteria</taxon>
        <taxon>Alteromonadales</taxon>
        <taxon>Alteromonadaceae</taxon>
        <taxon>Aliiglaciecola</taxon>
    </lineage>
</organism>
<dbReference type="Proteomes" id="UP000006334">
    <property type="component" value="Unassembled WGS sequence"/>
</dbReference>
<gene>
    <name evidence="2" type="ORF">GLIP_3227</name>
</gene>
<feature type="chain" id="PRO_5003898996" evidence="1">
    <location>
        <begin position="28"/>
        <end position="54"/>
    </location>
</feature>
<name>K6X5G3_9ALTE</name>
<reference evidence="2 3" key="1">
    <citation type="journal article" date="2017" name="Antonie Van Leeuwenhoek">
        <title>Rhizobium rhizosphaerae sp. nov., a novel species isolated from rice rhizosphere.</title>
        <authorList>
            <person name="Zhao J.J."/>
            <person name="Zhang J."/>
            <person name="Zhang R.J."/>
            <person name="Zhang C.W."/>
            <person name="Yin H.Q."/>
            <person name="Zhang X.X."/>
        </authorList>
    </citation>
    <scope>NUCLEOTIDE SEQUENCE [LARGE SCALE GENOMIC DNA]</scope>
    <source>
        <strain evidence="2 3">E3</strain>
    </source>
</reference>
<proteinExistence type="predicted"/>
<keyword evidence="1" id="KW-0732">Signal</keyword>
<accession>K6X5G3</accession>
<protein>
    <submittedName>
        <fullName evidence="2">Uncharacterized protein</fullName>
    </submittedName>
</protein>
<sequence length="54" mass="5762">MKAKTLIKATLLTVVLSASVTVTHVHAGSKQKPPVVVTDEAVAWYEAILDFLGL</sequence>
<keyword evidence="3" id="KW-1185">Reference proteome</keyword>
<dbReference type="AlphaFoldDB" id="K6X5G3"/>
<dbReference type="EMBL" id="BAEN01000063">
    <property type="protein sequence ID" value="GAC15844.1"/>
    <property type="molecule type" value="Genomic_DNA"/>
</dbReference>
<feature type="signal peptide" evidence="1">
    <location>
        <begin position="1"/>
        <end position="27"/>
    </location>
</feature>
<evidence type="ECO:0000313" key="2">
    <source>
        <dbReference type="EMBL" id="GAC15844.1"/>
    </source>
</evidence>
<comment type="caution">
    <text evidence="2">The sequence shown here is derived from an EMBL/GenBank/DDBJ whole genome shotgun (WGS) entry which is preliminary data.</text>
</comment>
<evidence type="ECO:0000256" key="1">
    <source>
        <dbReference type="SAM" id="SignalP"/>
    </source>
</evidence>